<reference evidence="3 4" key="1">
    <citation type="submission" date="2023-03" db="EMBL/GenBank/DDBJ databases">
        <title>Agriculturally important microbes genome sequencing.</title>
        <authorList>
            <person name="Dunlap C."/>
        </authorList>
    </citation>
    <scope>NUCLEOTIDE SEQUENCE [LARGE SCALE GENOMIC DNA]</scope>
    <source>
        <strain evidence="3 4">CBP-3203</strain>
    </source>
</reference>
<dbReference type="InterPro" id="IPR003777">
    <property type="entry name" value="XdhC_CoxI"/>
</dbReference>
<evidence type="ECO:0000313" key="4">
    <source>
        <dbReference type="Proteomes" id="UP001341297"/>
    </source>
</evidence>
<feature type="domain" description="XdhC Rossmann" evidence="2">
    <location>
        <begin position="190"/>
        <end position="325"/>
    </location>
</feature>
<evidence type="ECO:0000259" key="1">
    <source>
        <dbReference type="Pfam" id="PF02625"/>
    </source>
</evidence>
<dbReference type="InterPro" id="IPR052698">
    <property type="entry name" value="MoCofactor_Util/Proc"/>
</dbReference>
<evidence type="ECO:0000313" key="3">
    <source>
        <dbReference type="EMBL" id="MEC0485813.1"/>
    </source>
</evidence>
<evidence type="ECO:0000259" key="2">
    <source>
        <dbReference type="Pfam" id="PF13478"/>
    </source>
</evidence>
<dbReference type="InterPro" id="IPR027051">
    <property type="entry name" value="XdhC_Rossmann_dom"/>
</dbReference>
<dbReference type="Proteomes" id="UP001341297">
    <property type="component" value="Unassembled WGS sequence"/>
</dbReference>
<dbReference type="Pfam" id="PF13478">
    <property type="entry name" value="XdhC_C"/>
    <property type="match status" value="1"/>
</dbReference>
<dbReference type="RefSeq" id="WP_048353207.1">
    <property type="nucleotide sequence ID" value="NZ_CP023481.1"/>
</dbReference>
<protein>
    <submittedName>
        <fullName evidence="3">XdhC family protein</fullName>
    </submittedName>
</protein>
<proteinExistence type="predicted"/>
<dbReference type="EMBL" id="JARRTL010000011">
    <property type="protein sequence ID" value="MEC0485813.1"/>
    <property type="molecule type" value="Genomic_DNA"/>
</dbReference>
<dbReference type="Gene3D" id="3.40.50.720">
    <property type="entry name" value="NAD(P)-binding Rossmann-like Domain"/>
    <property type="match status" value="1"/>
</dbReference>
<comment type="caution">
    <text evidence="3">The sequence shown here is derived from an EMBL/GenBank/DDBJ whole genome shotgun (WGS) entry which is preliminary data.</text>
</comment>
<dbReference type="SUPFAM" id="SSF51984">
    <property type="entry name" value="MurCD N-terminal domain"/>
    <property type="match status" value="1"/>
</dbReference>
<accession>A0ABU6H654</accession>
<dbReference type="PANTHER" id="PTHR30388">
    <property type="entry name" value="ALDEHYDE OXIDOREDUCTASE MOLYBDENUM COFACTOR ASSEMBLY PROTEIN"/>
    <property type="match status" value="1"/>
</dbReference>
<gene>
    <name evidence="3" type="ORF">P8828_13395</name>
</gene>
<name>A0ABU6H654_9BACI</name>
<organism evidence="3 4">
    <name type="scientific">Bacillus glycinifermentans</name>
    <dbReference type="NCBI Taxonomy" id="1664069"/>
    <lineage>
        <taxon>Bacteria</taxon>
        <taxon>Bacillati</taxon>
        <taxon>Bacillota</taxon>
        <taxon>Bacilli</taxon>
        <taxon>Bacillales</taxon>
        <taxon>Bacillaceae</taxon>
        <taxon>Bacillus</taxon>
    </lineage>
</organism>
<keyword evidence="4" id="KW-1185">Reference proteome</keyword>
<feature type="domain" description="XdhC- CoxI" evidence="1">
    <location>
        <begin position="16"/>
        <end position="78"/>
    </location>
</feature>
<dbReference type="Pfam" id="PF02625">
    <property type="entry name" value="XdhC_CoxI"/>
    <property type="match status" value="1"/>
</dbReference>
<sequence>MESIHSILKAIQGSAQKSVLATIIHVEGSAYLKEGTVMLFQEDGTRIGMLSAGCLEDDLALRAVNVLNKREAETFTYDMKAEDDLTWGQGAGCRGVLYILLEPVDEKLKKYLGVVKEFLDSGIPVQHVKELTNDFKQTGYGFFTATGQTFGNIDEHQIKMPENKRASGIQLVGDAPMCTYFHLYRPKPRLIVFGAGPDARPLVSFAAEIGFSVTVCDWRPAFCREEYFSSADKLTVGFPEDIVPKLELNSDDYVVIMTHHFQRDQEILSLLKNRPLRYAGILGPRKRTTRLLQTEEIPEWLHSPVGLPIGARGPQEIAISIAGELIQEAAKMKG</sequence>
<dbReference type="PANTHER" id="PTHR30388:SF6">
    <property type="entry name" value="XANTHINE DEHYDROGENASE SUBUNIT A-RELATED"/>
    <property type="match status" value="1"/>
</dbReference>